<dbReference type="RefSeq" id="XP_020636419.2">
    <property type="nucleotide sequence ID" value="XM_020780760.2"/>
</dbReference>
<evidence type="ECO:0000256" key="13">
    <source>
        <dbReference type="ARBA" id="ARBA00023180"/>
    </source>
</evidence>
<feature type="transmembrane region" description="Helical" evidence="16">
    <location>
        <begin position="148"/>
        <end position="173"/>
    </location>
</feature>
<dbReference type="PANTHER" id="PTHR11494:SF8">
    <property type="entry name" value="CYTOTOXIC T-LYMPHOCYTE PROTEIN 4"/>
    <property type="match status" value="1"/>
</dbReference>
<keyword evidence="19" id="KW-1185">Reference proteome</keyword>
<keyword evidence="4" id="KW-1003">Cell membrane</keyword>
<dbReference type="SMART" id="SM00409">
    <property type="entry name" value="IG"/>
    <property type="match status" value="1"/>
</dbReference>
<evidence type="ECO:0000256" key="15">
    <source>
        <dbReference type="ARBA" id="ARBA00032097"/>
    </source>
</evidence>
<evidence type="ECO:0000256" key="7">
    <source>
        <dbReference type="ARBA" id="ARBA00022729"/>
    </source>
</evidence>
<evidence type="ECO:0000256" key="10">
    <source>
        <dbReference type="ARBA" id="ARBA00023130"/>
    </source>
</evidence>
<dbReference type="GO" id="GO:0050853">
    <property type="term" value="P:B cell receptor signaling pathway"/>
    <property type="evidence" value="ECO:0007669"/>
    <property type="project" value="TreeGrafter"/>
</dbReference>
<name>A0A6J0SRL8_9SAUR</name>
<dbReference type="GO" id="GO:0042129">
    <property type="term" value="P:regulation of T cell proliferation"/>
    <property type="evidence" value="ECO:0007669"/>
    <property type="project" value="InterPro"/>
</dbReference>
<dbReference type="GO" id="GO:0002250">
    <property type="term" value="P:adaptive immune response"/>
    <property type="evidence" value="ECO:0007669"/>
    <property type="project" value="UniProtKB-KW"/>
</dbReference>
<keyword evidence="8" id="KW-0391">Immunity</keyword>
<keyword evidence="13" id="KW-0325">Glycoprotein</keyword>
<keyword evidence="5" id="KW-0597">Phosphoprotein</keyword>
<dbReference type="InParanoid" id="A0A6J0SRL8"/>
<feature type="domain" description="Immunoglobulin" evidence="18">
    <location>
        <begin position="26"/>
        <end position="137"/>
    </location>
</feature>
<accession>A0A6J0SRL8</accession>
<dbReference type="CTD" id="1493"/>
<keyword evidence="9 16" id="KW-1133">Transmembrane helix</keyword>
<dbReference type="GO" id="GO:0045590">
    <property type="term" value="P:negative regulation of regulatory T cell differentiation"/>
    <property type="evidence" value="ECO:0007669"/>
    <property type="project" value="TreeGrafter"/>
</dbReference>
<evidence type="ECO:0000256" key="3">
    <source>
        <dbReference type="ARBA" id="ARBA00016331"/>
    </source>
</evidence>
<evidence type="ECO:0000256" key="5">
    <source>
        <dbReference type="ARBA" id="ARBA00022553"/>
    </source>
</evidence>
<evidence type="ECO:0000313" key="19">
    <source>
        <dbReference type="Proteomes" id="UP001652642"/>
    </source>
</evidence>
<evidence type="ECO:0000256" key="2">
    <source>
        <dbReference type="ARBA" id="ARBA00004251"/>
    </source>
</evidence>
<gene>
    <name evidence="20" type="primary">CTLA4</name>
</gene>
<dbReference type="PANTHER" id="PTHR11494">
    <property type="entry name" value="CYTOTOXIC T-LYMPHOCYTE PROTEIN"/>
    <property type="match status" value="1"/>
</dbReference>
<keyword evidence="12" id="KW-1015">Disulfide bond</keyword>
<evidence type="ECO:0000256" key="14">
    <source>
        <dbReference type="ARBA" id="ARBA00023319"/>
    </source>
</evidence>
<dbReference type="SMR" id="A0A6J0SRL8"/>
<evidence type="ECO:0000256" key="1">
    <source>
        <dbReference type="ARBA" id="ARBA00002230"/>
    </source>
</evidence>
<dbReference type="InterPro" id="IPR040216">
    <property type="entry name" value="CTLA4/CD28"/>
</dbReference>
<evidence type="ECO:0000256" key="17">
    <source>
        <dbReference type="SAM" id="SignalP"/>
    </source>
</evidence>
<protein>
    <recommendedName>
        <fullName evidence="3">Cytotoxic T-lymphocyte protein 4</fullName>
    </recommendedName>
    <alternativeName>
        <fullName evidence="15">Cytotoxic T-lymphocyte-associated antigen 4</fullName>
    </alternativeName>
</protein>
<organism evidence="19 20">
    <name type="scientific">Pogona vitticeps</name>
    <name type="common">central bearded dragon</name>
    <dbReference type="NCBI Taxonomy" id="103695"/>
    <lineage>
        <taxon>Eukaryota</taxon>
        <taxon>Metazoa</taxon>
        <taxon>Chordata</taxon>
        <taxon>Craniata</taxon>
        <taxon>Vertebrata</taxon>
        <taxon>Euteleostomi</taxon>
        <taxon>Lepidosauria</taxon>
        <taxon>Squamata</taxon>
        <taxon>Bifurcata</taxon>
        <taxon>Unidentata</taxon>
        <taxon>Episquamata</taxon>
        <taxon>Toxicofera</taxon>
        <taxon>Iguania</taxon>
        <taxon>Acrodonta</taxon>
        <taxon>Agamidae</taxon>
        <taxon>Amphibolurinae</taxon>
        <taxon>Pogona</taxon>
    </lineage>
</organism>
<keyword evidence="14" id="KW-0393">Immunoglobulin domain</keyword>
<evidence type="ECO:0000313" key="20">
    <source>
        <dbReference type="RefSeq" id="XP_020636419.2"/>
    </source>
</evidence>
<evidence type="ECO:0000259" key="18">
    <source>
        <dbReference type="SMART" id="SM00409"/>
    </source>
</evidence>
<dbReference type="AlphaFoldDB" id="A0A6J0SRL8"/>
<dbReference type="SUPFAM" id="SSF48726">
    <property type="entry name" value="Immunoglobulin"/>
    <property type="match status" value="1"/>
</dbReference>
<dbReference type="Pfam" id="PF07686">
    <property type="entry name" value="V-set"/>
    <property type="match status" value="1"/>
</dbReference>
<feature type="signal peptide" evidence="17">
    <location>
        <begin position="1"/>
        <end position="18"/>
    </location>
</feature>
<proteinExistence type="predicted"/>
<dbReference type="PRINTS" id="PR01720">
    <property type="entry name" value="CTLANTIGEN4"/>
</dbReference>
<dbReference type="InterPro" id="IPR013783">
    <property type="entry name" value="Ig-like_fold"/>
</dbReference>
<dbReference type="OrthoDB" id="9908091at2759"/>
<sequence length="196" mass="21873">MMALFVTILFSILAAGFTKVMEVTQPAFLVAKSQDSVNFVCEYKNAKDVKELRVTLLKETGNTSIQICASPLPIQDDKPFSLKDGIHCQVHPGHESVNVTLRGLQSTDGGVYVCKIERLYPPPYYPVMGKGTQLYIIDSDPCPDISEYLSIIVTVVAVIFGLLVNSILITVYITRRVVRKSKYFVPGVYEKFNQED</sequence>
<dbReference type="GO" id="GO:0009897">
    <property type="term" value="C:external side of plasma membrane"/>
    <property type="evidence" value="ECO:0007669"/>
    <property type="project" value="TreeGrafter"/>
</dbReference>
<evidence type="ECO:0000256" key="12">
    <source>
        <dbReference type="ARBA" id="ARBA00023157"/>
    </source>
</evidence>
<evidence type="ECO:0000256" key="8">
    <source>
        <dbReference type="ARBA" id="ARBA00022859"/>
    </source>
</evidence>
<reference evidence="19" key="1">
    <citation type="submission" date="2025-05" db="UniProtKB">
        <authorList>
            <consortium name="RefSeq"/>
        </authorList>
    </citation>
    <scope>NUCLEOTIDE SEQUENCE [LARGE SCALE GENOMIC DNA]</scope>
</reference>
<dbReference type="Gene3D" id="2.60.40.10">
    <property type="entry name" value="Immunoglobulins"/>
    <property type="match status" value="1"/>
</dbReference>
<comment type="subcellular location">
    <subcellularLocation>
        <location evidence="2">Cell membrane</location>
        <topology evidence="2">Single-pass type I membrane protein</topology>
    </subcellularLocation>
</comment>
<keyword evidence="6 16" id="KW-0812">Transmembrane</keyword>
<keyword evidence="7 17" id="KW-0732">Signal</keyword>
<dbReference type="InterPro" id="IPR013106">
    <property type="entry name" value="Ig_V-set"/>
</dbReference>
<keyword evidence="10" id="KW-1064">Adaptive immunity</keyword>
<evidence type="ECO:0000256" key="9">
    <source>
        <dbReference type="ARBA" id="ARBA00022989"/>
    </source>
</evidence>
<evidence type="ECO:0000256" key="6">
    <source>
        <dbReference type="ARBA" id="ARBA00022692"/>
    </source>
</evidence>
<dbReference type="InterPro" id="IPR003599">
    <property type="entry name" value="Ig_sub"/>
</dbReference>
<comment type="function">
    <text evidence="1">Inhibitory receptor acting as a major negative regulator of T-cell responses. The affinity of CTLA4 for its natural B7 family ligands, CD80 and CD86, is considerably stronger than the affinity of their cognate stimulatory coreceptor CD28.</text>
</comment>
<evidence type="ECO:0000256" key="4">
    <source>
        <dbReference type="ARBA" id="ARBA00022475"/>
    </source>
</evidence>
<keyword evidence="11 16" id="KW-0472">Membrane</keyword>
<dbReference type="FunCoup" id="A0A6J0SRL8">
    <property type="interactions" value="57"/>
</dbReference>
<feature type="chain" id="PRO_5046923717" description="Cytotoxic T-lymphocyte protein 4" evidence="17">
    <location>
        <begin position="19"/>
        <end position="196"/>
    </location>
</feature>
<dbReference type="KEGG" id="pvt:110072414"/>
<reference evidence="20" key="2">
    <citation type="submission" date="2025-08" db="UniProtKB">
        <authorList>
            <consortium name="RefSeq"/>
        </authorList>
    </citation>
    <scope>IDENTIFICATION</scope>
</reference>
<evidence type="ECO:0000256" key="16">
    <source>
        <dbReference type="SAM" id="Phobius"/>
    </source>
</evidence>
<dbReference type="InterPro" id="IPR036179">
    <property type="entry name" value="Ig-like_dom_sf"/>
</dbReference>
<dbReference type="GO" id="GO:0050852">
    <property type="term" value="P:T cell receptor signaling pathway"/>
    <property type="evidence" value="ECO:0007669"/>
    <property type="project" value="TreeGrafter"/>
</dbReference>
<dbReference type="InterPro" id="IPR008096">
    <property type="entry name" value="CTLA4"/>
</dbReference>
<dbReference type="Proteomes" id="UP001652642">
    <property type="component" value="Chromosome 1"/>
</dbReference>
<evidence type="ECO:0000256" key="11">
    <source>
        <dbReference type="ARBA" id="ARBA00023136"/>
    </source>
</evidence>
<dbReference type="GeneID" id="110072414"/>